<name>A0A2A2FGN0_9EURY</name>
<dbReference type="EMBL" id="NSKC01000002">
    <property type="protein sequence ID" value="PAU84606.1"/>
    <property type="molecule type" value="Genomic_DNA"/>
</dbReference>
<dbReference type="Pfam" id="PF03190">
    <property type="entry name" value="Thioredox_DsbH"/>
    <property type="match status" value="1"/>
</dbReference>
<dbReference type="PANTHER" id="PTHR42899:SF1">
    <property type="entry name" value="SPERMATOGENESIS-ASSOCIATED PROTEIN 20"/>
    <property type="match status" value="1"/>
</dbReference>
<feature type="compositionally biased region" description="Basic and acidic residues" evidence="1">
    <location>
        <begin position="341"/>
        <end position="353"/>
    </location>
</feature>
<dbReference type="CDD" id="cd02955">
    <property type="entry name" value="SSP411"/>
    <property type="match status" value="1"/>
</dbReference>
<evidence type="ECO:0000313" key="4">
    <source>
        <dbReference type="Proteomes" id="UP000218083"/>
    </source>
</evidence>
<dbReference type="GO" id="GO:0005975">
    <property type="term" value="P:carbohydrate metabolic process"/>
    <property type="evidence" value="ECO:0007669"/>
    <property type="project" value="InterPro"/>
</dbReference>
<keyword evidence="4" id="KW-1185">Reference proteome</keyword>
<dbReference type="InterPro" id="IPR008928">
    <property type="entry name" value="6-hairpin_glycosidase_sf"/>
</dbReference>
<proteinExistence type="predicted"/>
<feature type="compositionally biased region" description="Low complexity" evidence="1">
    <location>
        <begin position="185"/>
        <end position="200"/>
    </location>
</feature>
<dbReference type="SUPFAM" id="SSF52833">
    <property type="entry name" value="Thioredoxin-like"/>
    <property type="match status" value="1"/>
</dbReference>
<dbReference type="InterPro" id="IPR012341">
    <property type="entry name" value="6hp_glycosidase-like_sf"/>
</dbReference>
<dbReference type="AlphaFoldDB" id="A0A2A2FGN0"/>
<reference evidence="3 4" key="1">
    <citation type="submission" date="2017-08" db="EMBL/GenBank/DDBJ databases">
        <title>The strain WRN001 was isolated from Binhai saline alkaline soil, Tianjin, China.</title>
        <authorList>
            <person name="Liu D."/>
            <person name="Zhang G."/>
        </authorList>
    </citation>
    <scope>NUCLEOTIDE SEQUENCE [LARGE SCALE GENOMIC DNA]</scope>
    <source>
        <strain evidence="3 4">WN019</strain>
    </source>
</reference>
<organism evidence="3 4">
    <name type="scientific">Halorubrum salipaludis</name>
    <dbReference type="NCBI Taxonomy" id="2032630"/>
    <lineage>
        <taxon>Archaea</taxon>
        <taxon>Methanobacteriati</taxon>
        <taxon>Methanobacteriota</taxon>
        <taxon>Stenosarchaea group</taxon>
        <taxon>Halobacteria</taxon>
        <taxon>Halobacteriales</taxon>
        <taxon>Haloferacaceae</taxon>
        <taxon>Halorubrum</taxon>
    </lineage>
</organism>
<feature type="compositionally biased region" description="Basic and acidic residues" evidence="1">
    <location>
        <begin position="1"/>
        <end position="12"/>
    </location>
</feature>
<evidence type="ECO:0000256" key="1">
    <source>
        <dbReference type="SAM" id="MobiDB-lite"/>
    </source>
</evidence>
<feature type="compositionally biased region" description="Basic and acidic residues" evidence="1">
    <location>
        <begin position="150"/>
        <end position="174"/>
    </location>
</feature>
<dbReference type="RefSeq" id="WP_095635880.1">
    <property type="nucleotide sequence ID" value="NZ_NSKC01000002.1"/>
</dbReference>
<feature type="region of interest" description="Disordered" evidence="1">
    <location>
        <begin position="564"/>
        <end position="593"/>
    </location>
</feature>
<evidence type="ECO:0000313" key="3">
    <source>
        <dbReference type="EMBL" id="PAU84606.1"/>
    </source>
</evidence>
<feature type="domain" description="Spermatogenesis-associated protein 20-like TRX" evidence="2">
    <location>
        <begin position="8"/>
        <end position="168"/>
    </location>
</feature>
<comment type="caution">
    <text evidence="3">The sequence shown here is derived from an EMBL/GenBank/DDBJ whole genome shotgun (WGS) entry which is preliminary data.</text>
</comment>
<accession>A0A2A2FGN0</accession>
<feature type="compositionally biased region" description="Polar residues" evidence="1">
    <location>
        <begin position="579"/>
        <end position="591"/>
    </location>
</feature>
<gene>
    <name evidence="3" type="ORF">CK500_03585</name>
</gene>
<evidence type="ECO:0000259" key="2">
    <source>
        <dbReference type="Pfam" id="PF03190"/>
    </source>
</evidence>
<dbReference type="InterPro" id="IPR036249">
    <property type="entry name" value="Thioredoxin-like_sf"/>
</dbReference>
<protein>
    <submittedName>
        <fullName evidence="3">Thioredoxin domain-containing protein</fullName>
    </submittedName>
</protein>
<dbReference type="Gene3D" id="3.40.30.10">
    <property type="entry name" value="Glutaredoxin"/>
    <property type="match status" value="1"/>
</dbReference>
<dbReference type="InterPro" id="IPR024705">
    <property type="entry name" value="Ssp411"/>
</dbReference>
<dbReference type="PIRSF" id="PIRSF006402">
    <property type="entry name" value="UCP006402_thioredoxin"/>
    <property type="match status" value="1"/>
</dbReference>
<sequence>MSQPTERNRLDGEASPYLRQHADNPVNWQPWGEEAFERAREHDVPVFVSIGYSSCHWCHVMAEESFEDEAVAEVLNEEFVPIKVDREERPDVDSTFMTVSQLVTGGGGWPLSAWCTPEGEPFYVGTYFPPEPRRNQPGFRDLCERIADSWADPEQREEMKRRADQWTTSARDELESVPESEPVGDADVAGDAPDAEAPGPDLLDEAAAAAIRGYDDEYGGFGGGGAKFPMPGRIDVLMRAYARTGRDAALTAATGTLDGMARGGMYDQIGGGFHRYAVDRQWTVPHFEKMLYDNAELPMAFLDATRLTGDASYARVASETLGFLDRELRHEDGGFFSTLDARSRPPESRRGDAGSDGSDADAADVEGAFYVWTPGEVDAVLDEPAASLAKDRYGIEPGGNFERGTTVPTIAATVAELADEHDMSAEAVRETLTEARVALFEARESRPRPARDEKVLAAWNGRAISAFAAAGQVLGEPYAEIASDALAFCRERLYDEETGDLARRWLDGDVRGPGYLDDHAFLARGALDTYAATGDPEALGFALDLAEAIVADFYDDDDGTIYFTRDPDETAGGGDSEAQRASGSRTQSGDNTLFARPQEFTDRSTPSSLGVAAETLAVLDGFRTDREFADVAERVVTTHSDRIRASPLEHVSLVRAADRVASGGIEVTVAADAVPDAWRETLGERYLPGALVAPRPPTDDGLAAWLDRLGMDEAPPIWADRDAVDGEPTAYVCEGRTCSPPETDLDAALEWLAARERSE</sequence>
<dbReference type="OrthoDB" id="28016at2157"/>
<dbReference type="InterPro" id="IPR004879">
    <property type="entry name" value="Ssp411-like_TRX"/>
</dbReference>
<feature type="region of interest" description="Disordered" evidence="1">
    <location>
        <begin position="1"/>
        <end position="21"/>
    </location>
</feature>
<dbReference type="Proteomes" id="UP000218083">
    <property type="component" value="Unassembled WGS sequence"/>
</dbReference>
<dbReference type="SUPFAM" id="SSF48208">
    <property type="entry name" value="Six-hairpin glycosidases"/>
    <property type="match status" value="1"/>
</dbReference>
<feature type="region of interest" description="Disordered" evidence="1">
    <location>
        <begin position="336"/>
        <end position="361"/>
    </location>
</feature>
<feature type="compositionally biased region" description="Acidic residues" evidence="1">
    <location>
        <begin position="175"/>
        <end position="184"/>
    </location>
</feature>
<dbReference type="PANTHER" id="PTHR42899">
    <property type="entry name" value="SPERMATOGENESIS-ASSOCIATED PROTEIN 20"/>
    <property type="match status" value="1"/>
</dbReference>
<dbReference type="Gene3D" id="1.50.10.10">
    <property type="match status" value="2"/>
</dbReference>
<feature type="region of interest" description="Disordered" evidence="1">
    <location>
        <begin position="150"/>
        <end position="200"/>
    </location>
</feature>